<protein>
    <submittedName>
        <fullName evidence="7">Aminotransferase</fullName>
    </submittedName>
</protein>
<dbReference type="Gene3D" id="3.40.640.10">
    <property type="entry name" value="Type I PLP-dependent aspartate aminotransferase-like (Major domain)"/>
    <property type="match status" value="1"/>
</dbReference>
<comment type="caution">
    <text evidence="7">The sequence shown here is derived from an EMBL/GenBank/DDBJ whole genome shotgun (WGS) entry which is preliminary data.</text>
</comment>
<dbReference type="FunFam" id="3.40.640.10:FF:000033">
    <property type="entry name" value="Aspartate aminotransferase"/>
    <property type="match status" value="1"/>
</dbReference>
<proteinExistence type="inferred from homology"/>
<dbReference type="EMBL" id="JAFCMP010000019">
    <property type="protein sequence ID" value="KAG5191514.1"/>
    <property type="molecule type" value="Genomic_DNA"/>
</dbReference>
<evidence type="ECO:0000313" key="7">
    <source>
        <dbReference type="EMBL" id="KAG5191514.1"/>
    </source>
</evidence>
<dbReference type="Gene3D" id="3.90.1150.10">
    <property type="entry name" value="Aspartate Aminotransferase, domain 1"/>
    <property type="match status" value="1"/>
</dbReference>
<dbReference type="PANTHER" id="PTHR43807:SF20">
    <property type="entry name" value="FI04487P"/>
    <property type="match status" value="1"/>
</dbReference>
<dbReference type="SUPFAM" id="SSF53383">
    <property type="entry name" value="PLP-dependent transferases"/>
    <property type="match status" value="1"/>
</dbReference>
<dbReference type="GO" id="GO:0033853">
    <property type="term" value="F:aspartate-prephenate aminotransferase activity"/>
    <property type="evidence" value="ECO:0007669"/>
    <property type="project" value="UniProtKB-ARBA"/>
</dbReference>
<organism evidence="7 8">
    <name type="scientific">Tribonema minus</name>
    <dbReference type="NCBI Taxonomy" id="303371"/>
    <lineage>
        <taxon>Eukaryota</taxon>
        <taxon>Sar</taxon>
        <taxon>Stramenopiles</taxon>
        <taxon>Ochrophyta</taxon>
        <taxon>PX clade</taxon>
        <taxon>Xanthophyceae</taxon>
        <taxon>Tribonematales</taxon>
        <taxon>Tribonemataceae</taxon>
        <taxon>Tribonema</taxon>
    </lineage>
</organism>
<evidence type="ECO:0000256" key="1">
    <source>
        <dbReference type="ARBA" id="ARBA00001933"/>
    </source>
</evidence>
<evidence type="ECO:0000256" key="4">
    <source>
        <dbReference type="ARBA" id="ARBA00022679"/>
    </source>
</evidence>
<comment type="similarity">
    <text evidence="2">Belongs to the class-I pyridoxal-phosphate-dependent aminotransferase family.</text>
</comment>
<evidence type="ECO:0000313" key="8">
    <source>
        <dbReference type="Proteomes" id="UP000664859"/>
    </source>
</evidence>
<accession>A0A836CN57</accession>
<dbReference type="InterPro" id="IPR015424">
    <property type="entry name" value="PyrdxlP-dep_Trfase"/>
</dbReference>
<dbReference type="AlphaFoldDB" id="A0A836CN57"/>
<dbReference type="OrthoDB" id="2414662at2759"/>
<keyword evidence="4 7" id="KW-0808">Transferase</keyword>
<name>A0A836CN57_9STRA</name>
<gene>
    <name evidence="7" type="ORF">JKP88DRAFT_204874</name>
</gene>
<dbReference type="InterPro" id="IPR015421">
    <property type="entry name" value="PyrdxlP-dep_Trfase_major"/>
</dbReference>
<dbReference type="Proteomes" id="UP000664859">
    <property type="component" value="Unassembled WGS sequence"/>
</dbReference>
<dbReference type="InterPro" id="IPR051326">
    <property type="entry name" value="Kynurenine-oxoglutarate_AT"/>
</dbReference>
<dbReference type="InterPro" id="IPR015422">
    <property type="entry name" value="PyrdxlP-dep_Trfase_small"/>
</dbReference>
<dbReference type="Pfam" id="PF00155">
    <property type="entry name" value="Aminotran_1_2"/>
    <property type="match status" value="1"/>
</dbReference>
<keyword evidence="8" id="KW-1185">Reference proteome</keyword>
<dbReference type="GO" id="GO:0016212">
    <property type="term" value="F:kynurenine-oxoglutarate transaminase activity"/>
    <property type="evidence" value="ECO:0007669"/>
    <property type="project" value="TreeGrafter"/>
</dbReference>
<evidence type="ECO:0000256" key="3">
    <source>
        <dbReference type="ARBA" id="ARBA00022576"/>
    </source>
</evidence>
<dbReference type="PANTHER" id="PTHR43807">
    <property type="entry name" value="FI04487P"/>
    <property type="match status" value="1"/>
</dbReference>
<dbReference type="GO" id="GO:0033854">
    <property type="term" value="F:glutamate-prephenate aminotransferase activity"/>
    <property type="evidence" value="ECO:0007669"/>
    <property type="project" value="UniProtKB-ARBA"/>
</dbReference>
<dbReference type="CDD" id="cd00609">
    <property type="entry name" value="AAT_like"/>
    <property type="match status" value="1"/>
</dbReference>
<sequence length="454" mass="49224">MPATFETPKKKKNSPRPTVWSEFSALAAETGAINLGQGFPNWEPPQFVTDAGIAAITSGHNQYTRTAGHPRLVELLAGRYTKHFGREVDPYAEVAITIGASQALYVTMQVLLSPGDEVILLEPFFDLYVGQIEMAGGTPVYVPLATEGQRWRLDAAALRAAITPRTRAIILNSPHNPTGKVFTRDEMLAVADAIRAHPRAMVISDEVYKYMVYGDDNGDSGGGAGGGGGGALSPSRHVHFATLPGMWDRTVTISSAGKTFSVTGWQVGWALGPRWFIRDVHAALPYMQFCAATPMQEAMATALERADQPYRGHASYYDWLRTQYAQRCAALAAALDAAGIPTMRGEGGFFLIGDVSRVRVSAAYLRAGTPAMPRMTRDWAFCRWLALEHGVIAIPTAPFFRREEEGEGGEGEGEGNPLRGRFVRFCFCKTDETLAAAAAALAEMSRKTAAEEAQ</sequence>
<evidence type="ECO:0000259" key="6">
    <source>
        <dbReference type="Pfam" id="PF00155"/>
    </source>
</evidence>
<evidence type="ECO:0000256" key="2">
    <source>
        <dbReference type="ARBA" id="ARBA00007441"/>
    </source>
</evidence>
<dbReference type="GO" id="GO:0030170">
    <property type="term" value="F:pyridoxal phosphate binding"/>
    <property type="evidence" value="ECO:0007669"/>
    <property type="project" value="InterPro"/>
</dbReference>
<feature type="domain" description="Aminotransferase class I/classII large" evidence="6">
    <location>
        <begin position="32"/>
        <end position="440"/>
    </location>
</feature>
<comment type="cofactor">
    <cofactor evidence="1">
        <name>pyridoxal 5'-phosphate</name>
        <dbReference type="ChEBI" id="CHEBI:597326"/>
    </cofactor>
</comment>
<keyword evidence="5" id="KW-0663">Pyridoxal phosphate</keyword>
<keyword evidence="3 7" id="KW-0032">Aminotransferase</keyword>
<dbReference type="GO" id="GO:0005737">
    <property type="term" value="C:cytoplasm"/>
    <property type="evidence" value="ECO:0007669"/>
    <property type="project" value="TreeGrafter"/>
</dbReference>
<evidence type="ECO:0000256" key="5">
    <source>
        <dbReference type="ARBA" id="ARBA00022898"/>
    </source>
</evidence>
<dbReference type="InterPro" id="IPR004839">
    <property type="entry name" value="Aminotransferase_I/II_large"/>
</dbReference>
<reference evidence="7" key="1">
    <citation type="submission" date="2021-02" db="EMBL/GenBank/DDBJ databases">
        <title>First Annotated Genome of the Yellow-green Alga Tribonema minus.</title>
        <authorList>
            <person name="Mahan K.M."/>
        </authorList>
    </citation>
    <scope>NUCLEOTIDE SEQUENCE</scope>
    <source>
        <strain evidence="7">UTEX B ZZ1240</strain>
    </source>
</reference>